<reference evidence="2 3" key="1">
    <citation type="journal article" date="2011" name="Proc. Natl. Acad. Sci. U.S.A.">
        <title>Evolutionary erosion of yeast sex chromosomes by mating-type switching accidents.</title>
        <authorList>
            <person name="Gordon J.L."/>
            <person name="Armisen D."/>
            <person name="Proux-Wera E."/>
            <person name="Oheigeartaigh S.S."/>
            <person name="Byrne K.P."/>
            <person name="Wolfe K.H."/>
        </authorList>
    </citation>
    <scope>NUCLEOTIDE SEQUENCE [LARGE SCALE GENOMIC DNA]</scope>
    <source>
        <strain evidence="3">ATCC 10662 / CBS 1146 / NBRC 0425 / NCYC 2629 / NRRL Y-866</strain>
    </source>
</reference>
<accession>G8ZZG7</accession>
<dbReference type="EMBL" id="HE616749">
    <property type="protein sequence ID" value="CCE94011.1"/>
    <property type="molecule type" value="Genomic_DNA"/>
</dbReference>
<gene>
    <name evidence="2" type="primary">TDEL0H01520</name>
    <name evidence="2" type="ORF">TDEL_0H01520</name>
</gene>
<dbReference type="eggNOG" id="ENOG502S5IG">
    <property type="taxonomic scope" value="Eukaryota"/>
</dbReference>
<evidence type="ECO:0000313" key="2">
    <source>
        <dbReference type="EMBL" id="CCE94011.1"/>
    </source>
</evidence>
<name>G8ZZG7_TORDE</name>
<evidence type="ECO:0000256" key="1">
    <source>
        <dbReference type="SAM" id="MobiDB-lite"/>
    </source>
</evidence>
<dbReference type="Proteomes" id="UP000005627">
    <property type="component" value="Chromosome 8"/>
</dbReference>
<dbReference type="RefSeq" id="XP_003683222.1">
    <property type="nucleotide sequence ID" value="XM_003683174.1"/>
</dbReference>
<dbReference type="InParanoid" id="G8ZZG7"/>
<dbReference type="OrthoDB" id="4070668at2759"/>
<dbReference type="AlphaFoldDB" id="G8ZZG7"/>
<dbReference type="GeneID" id="11501096"/>
<dbReference type="HOGENOM" id="CLU_1817146_0_0_1"/>
<keyword evidence="3" id="KW-1185">Reference proteome</keyword>
<feature type="region of interest" description="Disordered" evidence="1">
    <location>
        <begin position="91"/>
        <end position="133"/>
    </location>
</feature>
<dbReference type="FunCoup" id="G8ZZG7">
    <property type="interactions" value="46"/>
</dbReference>
<proteinExistence type="predicted"/>
<evidence type="ECO:0000313" key="3">
    <source>
        <dbReference type="Proteomes" id="UP000005627"/>
    </source>
</evidence>
<sequence length="142" mass="16809">MDRKRLLVTPEEPRELLPSVRDTRELEEEILECVKALQRREHVESECIVSLLNRSLTAMAHWSLQAQLSQLSQTTDREVVETKLLRKENELLRKRDTPLRTPPSPRVKKRLVENKKPHPRMRRTGDNPSKNSYVRVFHLQQD</sequence>
<organism evidence="2 3">
    <name type="scientific">Torulaspora delbrueckii</name>
    <name type="common">Yeast</name>
    <name type="synonym">Candida colliculosa</name>
    <dbReference type="NCBI Taxonomy" id="4950"/>
    <lineage>
        <taxon>Eukaryota</taxon>
        <taxon>Fungi</taxon>
        <taxon>Dikarya</taxon>
        <taxon>Ascomycota</taxon>
        <taxon>Saccharomycotina</taxon>
        <taxon>Saccharomycetes</taxon>
        <taxon>Saccharomycetales</taxon>
        <taxon>Saccharomycetaceae</taxon>
        <taxon>Torulaspora</taxon>
    </lineage>
</organism>
<protein>
    <submittedName>
        <fullName evidence="2">Uncharacterized protein</fullName>
    </submittedName>
</protein>
<dbReference type="KEGG" id="tdl:TDEL_0H01520"/>